<keyword evidence="1" id="KW-0732">Signal</keyword>
<keyword evidence="3" id="KW-1185">Reference proteome</keyword>
<accession>A0ABQ6R4C1</accession>
<feature type="signal peptide" evidence="1">
    <location>
        <begin position="1"/>
        <end position="20"/>
    </location>
</feature>
<feature type="chain" id="PRO_5046103484" evidence="1">
    <location>
        <begin position="21"/>
        <end position="159"/>
    </location>
</feature>
<sequence>MSRRPKVCSNPMRIPLTLSARTTLLFSLLLCACSGGPPRRNSVTPNDPSLRRGEALVRHGAGRDELSPVDPAPSVQDLGAQAGFGRAWTSSSVRASVYLFNNYQEARVAEDWLKAHVPEGRRGDGTVNGDLLVWATADATDEAGRAIIEDLISSFAGEE</sequence>
<proteinExistence type="predicted"/>
<protein>
    <submittedName>
        <fullName evidence="2">Uncharacterized protein</fullName>
    </submittedName>
</protein>
<dbReference type="EMBL" id="BTTX01000007">
    <property type="protein sequence ID" value="GMU10303.1"/>
    <property type="molecule type" value="Genomic_DNA"/>
</dbReference>
<evidence type="ECO:0000313" key="3">
    <source>
        <dbReference type="Proteomes" id="UP001342631"/>
    </source>
</evidence>
<reference evidence="2 3" key="1">
    <citation type="journal article" date="2024" name="Arch. Microbiol.">
        <title>Corallococcus caeni sp. nov., a novel myxobacterium isolated from activated sludge.</title>
        <authorList>
            <person name="Tomita S."/>
            <person name="Nakai R."/>
            <person name="Kuroda K."/>
            <person name="Kurashita H."/>
            <person name="Hatamoto M."/>
            <person name="Yamaguchi T."/>
            <person name="Narihiro T."/>
        </authorList>
    </citation>
    <scope>NUCLEOTIDE SEQUENCE [LARGE SCALE GENOMIC DNA]</scope>
    <source>
        <strain evidence="2 3">NO1</strain>
    </source>
</reference>
<comment type="caution">
    <text evidence="2">The sequence shown here is derived from an EMBL/GenBank/DDBJ whole genome shotgun (WGS) entry which is preliminary data.</text>
</comment>
<dbReference type="Proteomes" id="UP001342631">
    <property type="component" value="Unassembled WGS sequence"/>
</dbReference>
<evidence type="ECO:0000313" key="2">
    <source>
        <dbReference type="EMBL" id="GMU10303.1"/>
    </source>
</evidence>
<organism evidence="2 3">
    <name type="scientific">Corallococcus caeni</name>
    <dbReference type="NCBI Taxonomy" id="3082388"/>
    <lineage>
        <taxon>Bacteria</taxon>
        <taxon>Pseudomonadati</taxon>
        <taxon>Myxococcota</taxon>
        <taxon>Myxococcia</taxon>
        <taxon>Myxococcales</taxon>
        <taxon>Cystobacterineae</taxon>
        <taxon>Myxococcaceae</taxon>
        <taxon>Corallococcus</taxon>
    </lineage>
</organism>
<dbReference type="PROSITE" id="PS51257">
    <property type="entry name" value="PROKAR_LIPOPROTEIN"/>
    <property type="match status" value="1"/>
</dbReference>
<gene>
    <name evidence="2" type="ORF">ASNO1_65570</name>
</gene>
<name>A0ABQ6R4C1_9BACT</name>
<evidence type="ECO:0000256" key="1">
    <source>
        <dbReference type="SAM" id="SignalP"/>
    </source>
</evidence>